<dbReference type="RefSeq" id="WP_201361386.1">
    <property type="nucleotide sequence ID" value="NZ_BNJJ01000004.1"/>
</dbReference>
<evidence type="ECO:0000313" key="4">
    <source>
        <dbReference type="Proteomes" id="UP000635565"/>
    </source>
</evidence>
<feature type="region of interest" description="Disordered" evidence="1">
    <location>
        <begin position="43"/>
        <end position="65"/>
    </location>
</feature>
<feature type="signal peptide" evidence="2">
    <location>
        <begin position="1"/>
        <end position="26"/>
    </location>
</feature>
<dbReference type="Proteomes" id="UP000635565">
    <property type="component" value="Unassembled WGS sequence"/>
</dbReference>
<reference evidence="3 4" key="1">
    <citation type="journal article" date="2021" name="Int. J. Syst. Evol. Microbiol.">
        <title>Reticulibacter mediterranei gen. nov., sp. nov., within the new family Reticulibacteraceae fam. nov., and Ktedonospora formicarum gen. nov., sp. nov., Ktedonobacter robiniae sp. nov., Dictyobacter formicarum sp. nov. and Dictyobacter arantiisoli sp. nov., belonging to the class Ktedonobacteria.</title>
        <authorList>
            <person name="Yabe S."/>
            <person name="Zheng Y."/>
            <person name="Wang C.M."/>
            <person name="Sakai Y."/>
            <person name="Abe K."/>
            <person name="Yokota A."/>
            <person name="Donadio S."/>
            <person name="Cavaletti L."/>
            <person name="Monciardini P."/>
        </authorList>
    </citation>
    <scope>NUCLEOTIDE SEQUENCE [LARGE SCALE GENOMIC DNA]</scope>
    <source>
        <strain evidence="3 4">SOSP1-9</strain>
    </source>
</reference>
<dbReference type="PROSITE" id="PS51257">
    <property type="entry name" value="PROKAR_LIPOPROTEIN"/>
    <property type="match status" value="1"/>
</dbReference>
<dbReference type="Gene3D" id="2.50.20.20">
    <property type="match status" value="1"/>
</dbReference>
<name>A0ABQ3VC44_9CHLR</name>
<comment type="caution">
    <text evidence="3">The sequence shown here is derived from an EMBL/GenBank/DDBJ whole genome shotgun (WGS) entry which is preliminary data.</text>
</comment>
<protein>
    <recommendedName>
        <fullName evidence="5">Lipoprotein</fullName>
    </recommendedName>
</protein>
<evidence type="ECO:0000256" key="1">
    <source>
        <dbReference type="SAM" id="MobiDB-lite"/>
    </source>
</evidence>
<keyword evidence="2" id="KW-0732">Signal</keyword>
<keyword evidence="4" id="KW-1185">Reference proteome</keyword>
<feature type="compositionally biased region" description="Polar residues" evidence="1">
    <location>
        <begin position="44"/>
        <end position="54"/>
    </location>
</feature>
<accession>A0ABQ3VC44</accession>
<proteinExistence type="predicted"/>
<gene>
    <name evidence="3" type="ORF">KSZ_17330</name>
</gene>
<feature type="chain" id="PRO_5047361596" description="Lipoprotein" evidence="2">
    <location>
        <begin position="27"/>
        <end position="331"/>
    </location>
</feature>
<organism evidence="3 4">
    <name type="scientific">Dictyobacter formicarum</name>
    <dbReference type="NCBI Taxonomy" id="2778368"/>
    <lineage>
        <taxon>Bacteria</taxon>
        <taxon>Bacillati</taxon>
        <taxon>Chloroflexota</taxon>
        <taxon>Ktedonobacteria</taxon>
        <taxon>Ktedonobacterales</taxon>
        <taxon>Dictyobacteraceae</taxon>
        <taxon>Dictyobacter</taxon>
    </lineage>
</organism>
<evidence type="ECO:0008006" key="5">
    <source>
        <dbReference type="Google" id="ProtNLM"/>
    </source>
</evidence>
<sequence length="331" mass="36152">MRKSMNICLGCCLALLVLLLSACSNISSTVTTNANIQTQTQAQSPATKIVVSTPTPTPKQLLDKSNNTMNNLTAVHFTLDAKRQNIAPTTSTTPAGSILQTLLPLPGGAAYNSWKQGEGDEAGANISQINLKAKWALPQFQPGSGYSFTMDQHIQGDNVYLLGEPIANQKWYVISKKTLAEQPDTQVYALSGMSQIRALIELALHKGILSDKGQENIGGTTLHHIQATFNEEDRTALRAIDVENYSTFFASMQTENTSGSSDFWIDTATGYVHRVSSTIVYKTTASDAVRAMTMQQTLTFNCSRFNQPITIPIPQQPISTNSIDQIYHYQP</sequence>
<evidence type="ECO:0000313" key="3">
    <source>
        <dbReference type="EMBL" id="GHO83727.1"/>
    </source>
</evidence>
<evidence type="ECO:0000256" key="2">
    <source>
        <dbReference type="SAM" id="SignalP"/>
    </source>
</evidence>
<dbReference type="EMBL" id="BNJJ01000004">
    <property type="protein sequence ID" value="GHO83727.1"/>
    <property type="molecule type" value="Genomic_DNA"/>
</dbReference>